<dbReference type="EMBL" id="CAKKNF020000019">
    <property type="protein sequence ID" value="CAH0747010.1"/>
    <property type="molecule type" value="Genomic_DNA"/>
</dbReference>
<name>A0AAI8UV88_BEMTA</name>
<evidence type="ECO:0000313" key="2">
    <source>
        <dbReference type="Proteomes" id="UP001152759"/>
    </source>
</evidence>
<comment type="caution">
    <text evidence="1">The sequence shown here is derived from an EMBL/GenBank/DDBJ whole genome shotgun (WGS) entry which is preliminary data.</text>
</comment>
<accession>A0AAI8UV88</accession>
<proteinExistence type="predicted"/>
<protein>
    <submittedName>
        <fullName evidence="1">Uncharacterized protein</fullName>
    </submittedName>
</protein>
<evidence type="ECO:0000313" key="1">
    <source>
        <dbReference type="EMBL" id="CAH0747010.1"/>
    </source>
</evidence>
<sequence>MNVESIRNQRNNFKNRRTEDTELIEFLLFTREGISQFEKYHSKGCPENSDNFSKVLKSRSKSAAVRAEDITDLEERKLEGNSHFRAWMWILLYGSEESSEAIPKLRKSLDMKLSKYVWFANQMAELFNVLCGDVHGKSPLEVRYMKKYKFEIYANFFTEGCREAVLKFLRYVYVY</sequence>
<gene>
    <name evidence="1" type="ORF">BEMITA_LOCUS125</name>
</gene>
<reference evidence="1" key="1">
    <citation type="submission" date="2021-12" db="EMBL/GenBank/DDBJ databases">
        <authorList>
            <person name="King R."/>
        </authorList>
    </citation>
    <scope>NUCLEOTIDE SEQUENCE</scope>
</reference>
<dbReference type="AlphaFoldDB" id="A0AAI8UV88"/>
<dbReference type="Proteomes" id="UP001152759">
    <property type="component" value="Unassembled WGS sequence"/>
</dbReference>
<organism evidence="1 2">
    <name type="scientific">Bemisia tabaci</name>
    <name type="common">Sweetpotato whitefly</name>
    <name type="synonym">Aleurodes tabaci</name>
    <dbReference type="NCBI Taxonomy" id="7038"/>
    <lineage>
        <taxon>Eukaryota</taxon>
        <taxon>Metazoa</taxon>
        <taxon>Ecdysozoa</taxon>
        <taxon>Arthropoda</taxon>
        <taxon>Hexapoda</taxon>
        <taxon>Insecta</taxon>
        <taxon>Pterygota</taxon>
        <taxon>Neoptera</taxon>
        <taxon>Paraneoptera</taxon>
        <taxon>Hemiptera</taxon>
        <taxon>Sternorrhyncha</taxon>
        <taxon>Aleyrodoidea</taxon>
        <taxon>Aleyrodidae</taxon>
        <taxon>Aleyrodinae</taxon>
        <taxon>Bemisia</taxon>
    </lineage>
</organism>
<keyword evidence="2" id="KW-1185">Reference proteome</keyword>